<dbReference type="AlphaFoldDB" id="A0A915A9C8"/>
<accession>A0A915A9C8</accession>
<dbReference type="Proteomes" id="UP000887569">
    <property type="component" value="Unplaced"/>
</dbReference>
<dbReference type="WBParaSite" id="PgR001X_g158_t02">
    <property type="protein sequence ID" value="PgR001X_g158_t02"/>
    <property type="gene ID" value="PgR001X_g158"/>
</dbReference>
<name>A0A915A9C8_PARUN</name>
<evidence type="ECO:0000313" key="1">
    <source>
        <dbReference type="Proteomes" id="UP000887569"/>
    </source>
</evidence>
<evidence type="ECO:0000313" key="2">
    <source>
        <dbReference type="WBParaSite" id="PgR001X_g158_t02"/>
    </source>
</evidence>
<organism evidence="1 2">
    <name type="scientific">Parascaris univalens</name>
    <name type="common">Nematode worm</name>
    <dbReference type="NCBI Taxonomy" id="6257"/>
    <lineage>
        <taxon>Eukaryota</taxon>
        <taxon>Metazoa</taxon>
        <taxon>Ecdysozoa</taxon>
        <taxon>Nematoda</taxon>
        <taxon>Chromadorea</taxon>
        <taxon>Rhabditida</taxon>
        <taxon>Spirurina</taxon>
        <taxon>Ascaridomorpha</taxon>
        <taxon>Ascaridoidea</taxon>
        <taxon>Ascarididae</taxon>
        <taxon>Parascaris</taxon>
    </lineage>
</organism>
<sequence length="76" mass="8515">MLVSCGDERLPVRLIAKVSAARDLQNLRTIVETTGVFVYVHFTGEVFRTDAFLGSTSFVWDCDKFIWEKGRTAVSG</sequence>
<keyword evidence="1" id="KW-1185">Reference proteome</keyword>
<proteinExistence type="predicted"/>
<protein>
    <submittedName>
        <fullName evidence="2">Secreted protein</fullName>
    </submittedName>
</protein>
<reference evidence="2" key="1">
    <citation type="submission" date="2022-11" db="UniProtKB">
        <authorList>
            <consortium name="WormBaseParasite"/>
        </authorList>
    </citation>
    <scope>IDENTIFICATION</scope>
</reference>